<accession>A0ABD1X7F0</accession>
<evidence type="ECO:0000313" key="1">
    <source>
        <dbReference type="EMBL" id="KAL2557824.1"/>
    </source>
</evidence>
<dbReference type="EMBL" id="JBFOLJ010000001">
    <property type="protein sequence ID" value="KAL2557824.1"/>
    <property type="molecule type" value="Genomic_DNA"/>
</dbReference>
<dbReference type="AlphaFoldDB" id="A0ABD1X7F0"/>
<comment type="caution">
    <text evidence="1">The sequence shown here is derived from an EMBL/GenBank/DDBJ whole genome shotgun (WGS) entry which is preliminary data.</text>
</comment>
<name>A0ABD1X7F0_9LAMI</name>
<organism evidence="1 2">
    <name type="scientific">Forsythia ovata</name>
    <dbReference type="NCBI Taxonomy" id="205694"/>
    <lineage>
        <taxon>Eukaryota</taxon>
        <taxon>Viridiplantae</taxon>
        <taxon>Streptophyta</taxon>
        <taxon>Embryophyta</taxon>
        <taxon>Tracheophyta</taxon>
        <taxon>Spermatophyta</taxon>
        <taxon>Magnoliopsida</taxon>
        <taxon>eudicotyledons</taxon>
        <taxon>Gunneridae</taxon>
        <taxon>Pentapetalae</taxon>
        <taxon>asterids</taxon>
        <taxon>lamiids</taxon>
        <taxon>Lamiales</taxon>
        <taxon>Oleaceae</taxon>
        <taxon>Forsythieae</taxon>
        <taxon>Forsythia</taxon>
    </lineage>
</organism>
<evidence type="ECO:0000313" key="2">
    <source>
        <dbReference type="Proteomes" id="UP001604277"/>
    </source>
</evidence>
<sequence>MDRELDWLLQLVSVQHPHPWSILPFLALTSVHSSSFSSLPLVHGILASSVTHLIRPIERVVHASISSCKWMILHLRPLFCQCEYVTAVFCSMPIKPVIGAIRSGKWLFGLVGACFSSRHSLIWSIQPSMQVWDSLRDLNSIVGSDPREQTLVTSLTMSSLVACSLFQMVWHSPISNDCNVVGHDYL</sequence>
<dbReference type="Proteomes" id="UP001604277">
    <property type="component" value="Unassembled WGS sequence"/>
</dbReference>
<reference evidence="2" key="1">
    <citation type="submission" date="2024-07" db="EMBL/GenBank/DDBJ databases">
        <title>Two chromosome-level genome assemblies of Korean endemic species Abeliophyllum distichum and Forsythia ovata (Oleaceae).</title>
        <authorList>
            <person name="Jang H."/>
        </authorList>
    </citation>
    <scope>NUCLEOTIDE SEQUENCE [LARGE SCALE GENOMIC DNA]</scope>
</reference>
<gene>
    <name evidence="1" type="ORF">Fot_02563</name>
</gene>
<protein>
    <submittedName>
        <fullName evidence="1">Uncharacterized protein</fullName>
    </submittedName>
</protein>
<proteinExistence type="predicted"/>
<keyword evidence="2" id="KW-1185">Reference proteome</keyword>